<evidence type="ECO:0000313" key="2">
    <source>
        <dbReference type="Proteomes" id="UP000185151"/>
    </source>
</evidence>
<dbReference type="Gene3D" id="3.30.565.10">
    <property type="entry name" value="Histidine kinase-like ATPase, C-terminal domain"/>
    <property type="match status" value="1"/>
</dbReference>
<gene>
    <name evidence="1" type="ORF">SAMN05444165_1438</name>
</gene>
<dbReference type="InterPro" id="IPR036890">
    <property type="entry name" value="HATPase_C_sf"/>
</dbReference>
<dbReference type="Proteomes" id="UP000185151">
    <property type="component" value="Unassembled WGS sequence"/>
</dbReference>
<sequence>MDHKELLQLSRQLSPADVCAQLLALCVVEYSYTPNLSIALELNDAEGKLTDTGRGMRLTPDKGDTLAHAERALTGFYPCLPSSLAFDAILRELVWGEHGSLGPSVANFACRSLKFTSMRDGEVWSQSYSYGAPSGPAVMIGSTGKTGTVIDFKTTAPINHAVVTTLVEALRSRVQGLSIVLRSHGRSQ</sequence>
<dbReference type="OrthoDB" id="9095165at2"/>
<dbReference type="EMBL" id="FSRU01000001">
    <property type="protein sequence ID" value="SIO20409.1"/>
    <property type="molecule type" value="Genomic_DNA"/>
</dbReference>
<keyword evidence="2" id="KW-1185">Reference proteome</keyword>
<evidence type="ECO:0000313" key="1">
    <source>
        <dbReference type="EMBL" id="SIO20409.1"/>
    </source>
</evidence>
<name>A0A1N6HL61_9BURK</name>
<proteinExistence type="predicted"/>
<protein>
    <submittedName>
        <fullName evidence="1">Uncharacterized protein</fullName>
    </submittedName>
</protein>
<dbReference type="RefSeq" id="WP_143788275.1">
    <property type="nucleotide sequence ID" value="NZ_FSRU01000001.1"/>
</dbReference>
<reference evidence="1 2" key="1">
    <citation type="submission" date="2016-11" db="EMBL/GenBank/DDBJ databases">
        <authorList>
            <person name="Jaros S."/>
            <person name="Januszkiewicz K."/>
            <person name="Wedrychowicz H."/>
        </authorList>
    </citation>
    <scope>NUCLEOTIDE SEQUENCE [LARGE SCALE GENOMIC DNA]</scope>
    <source>
        <strain evidence="1 2">GAS95</strain>
    </source>
</reference>
<accession>A0A1N6HL61</accession>
<dbReference type="SUPFAM" id="SSF55874">
    <property type="entry name" value="ATPase domain of HSP90 chaperone/DNA topoisomerase II/histidine kinase"/>
    <property type="match status" value="1"/>
</dbReference>
<organism evidence="1 2">
    <name type="scientific">Paraburkholderia phenazinium</name>
    <dbReference type="NCBI Taxonomy" id="60549"/>
    <lineage>
        <taxon>Bacteria</taxon>
        <taxon>Pseudomonadati</taxon>
        <taxon>Pseudomonadota</taxon>
        <taxon>Betaproteobacteria</taxon>
        <taxon>Burkholderiales</taxon>
        <taxon>Burkholderiaceae</taxon>
        <taxon>Paraburkholderia</taxon>
    </lineage>
</organism>
<dbReference type="AlphaFoldDB" id="A0A1N6HL61"/>